<accession>X1A0Q2</accession>
<dbReference type="AlphaFoldDB" id="X1A0Q2"/>
<organism evidence="2">
    <name type="scientific">marine sediment metagenome</name>
    <dbReference type="NCBI Taxonomy" id="412755"/>
    <lineage>
        <taxon>unclassified sequences</taxon>
        <taxon>metagenomes</taxon>
        <taxon>ecological metagenomes</taxon>
    </lineage>
</organism>
<dbReference type="EMBL" id="BART01007064">
    <property type="protein sequence ID" value="GAG53866.1"/>
    <property type="molecule type" value="Genomic_DNA"/>
</dbReference>
<feature type="non-terminal residue" evidence="2">
    <location>
        <position position="122"/>
    </location>
</feature>
<reference evidence="2" key="1">
    <citation type="journal article" date="2014" name="Front. Microbiol.">
        <title>High frequency of phylogenetically diverse reductive dehalogenase-homologous genes in deep subseafloor sedimentary metagenomes.</title>
        <authorList>
            <person name="Kawai M."/>
            <person name="Futagami T."/>
            <person name="Toyoda A."/>
            <person name="Takaki Y."/>
            <person name="Nishi S."/>
            <person name="Hori S."/>
            <person name="Arai W."/>
            <person name="Tsubouchi T."/>
            <person name="Morono Y."/>
            <person name="Uchiyama I."/>
            <person name="Ito T."/>
            <person name="Fujiyama A."/>
            <person name="Inagaki F."/>
            <person name="Takami H."/>
        </authorList>
    </citation>
    <scope>NUCLEOTIDE SEQUENCE</scope>
    <source>
        <strain evidence="2">Expedition CK06-06</strain>
    </source>
</reference>
<gene>
    <name evidence="2" type="ORF">S01H4_16121</name>
</gene>
<dbReference type="InterPro" id="IPR000073">
    <property type="entry name" value="AB_hydrolase_1"/>
</dbReference>
<name>X1A0Q2_9ZZZZ</name>
<dbReference type="Gene3D" id="3.40.50.1820">
    <property type="entry name" value="alpha/beta hydrolase"/>
    <property type="match status" value="1"/>
</dbReference>
<sequence>MLIFVHGMLSNADVWHPIINYFNERNFSCKAVNLKEGLNLRKVHFQDYVDKVKAMVTEDDIVIGHSMGGLIVQKVAEEASIKGGVAICSATPKGLRYHRGIILSSAKYAPKVIMGMSFKEDY</sequence>
<comment type="caution">
    <text evidence="2">The sequence shown here is derived from an EMBL/GenBank/DDBJ whole genome shotgun (WGS) entry which is preliminary data.</text>
</comment>
<proteinExistence type="predicted"/>
<evidence type="ECO:0000259" key="1">
    <source>
        <dbReference type="Pfam" id="PF12697"/>
    </source>
</evidence>
<protein>
    <recommendedName>
        <fullName evidence="1">AB hydrolase-1 domain-containing protein</fullName>
    </recommendedName>
</protein>
<feature type="domain" description="AB hydrolase-1" evidence="1">
    <location>
        <begin position="2"/>
        <end position="97"/>
    </location>
</feature>
<dbReference type="Pfam" id="PF12697">
    <property type="entry name" value="Abhydrolase_6"/>
    <property type="match status" value="1"/>
</dbReference>
<evidence type="ECO:0000313" key="2">
    <source>
        <dbReference type="EMBL" id="GAG53866.1"/>
    </source>
</evidence>
<dbReference type="SUPFAM" id="SSF53474">
    <property type="entry name" value="alpha/beta-Hydrolases"/>
    <property type="match status" value="1"/>
</dbReference>
<dbReference type="InterPro" id="IPR029058">
    <property type="entry name" value="AB_hydrolase_fold"/>
</dbReference>